<feature type="transmembrane region" description="Helical" evidence="1">
    <location>
        <begin position="23"/>
        <end position="44"/>
    </location>
</feature>
<reference evidence="2 3" key="1">
    <citation type="submission" date="2020-08" db="EMBL/GenBank/DDBJ databases">
        <title>Genomic Encyclopedia of Type Strains, Phase IV (KMG-IV): sequencing the most valuable type-strain genomes for metagenomic binning, comparative biology and taxonomic classification.</title>
        <authorList>
            <person name="Goeker M."/>
        </authorList>
    </citation>
    <scope>NUCLEOTIDE SEQUENCE [LARGE SCALE GENOMIC DNA]</scope>
    <source>
        <strain evidence="2 3">DSM 14552</strain>
    </source>
</reference>
<proteinExistence type="predicted"/>
<dbReference type="AlphaFoldDB" id="A0A7W5ZUI9"/>
<organism evidence="2 3">
    <name type="scientific">Novosphingobium hassiacum</name>
    <dbReference type="NCBI Taxonomy" id="173676"/>
    <lineage>
        <taxon>Bacteria</taxon>
        <taxon>Pseudomonadati</taxon>
        <taxon>Pseudomonadota</taxon>
        <taxon>Alphaproteobacteria</taxon>
        <taxon>Sphingomonadales</taxon>
        <taxon>Sphingomonadaceae</taxon>
        <taxon>Novosphingobium</taxon>
    </lineage>
</organism>
<sequence length="52" mass="5678">MEHQGEETHITTDEARGGEGLNVVRWVLAISLFLAIVALTIIWVTGAMTTPQ</sequence>
<keyword evidence="1" id="KW-0472">Membrane</keyword>
<gene>
    <name evidence="2" type="ORF">GGQ88_001481</name>
</gene>
<evidence type="ECO:0000313" key="2">
    <source>
        <dbReference type="EMBL" id="MBB3860215.1"/>
    </source>
</evidence>
<dbReference type="RefSeq" id="WP_183612501.1">
    <property type="nucleotide sequence ID" value="NZ_JACICY010000003.1"/>
</dbReference>
<evidence type="ECO:0000256" key="1">
    <source>
        <dbReference type="SAM" id="Phobius"/>
    </source>
</evidence>
<keyword evidence="1" id="KW-0812">Transmembrane</keyword>
<accession>A0A7W5ZUI9</accession>
<keyword evidence="3" id="KW-1185">Reference proteome</keyword>
<evidence type="ECO:0000313" key="3">
    <source>
        <dbReference type="Proteomes" id="UP000562395"/>
    </source>
</evidence>
<comment type="caution">
    <text evidence="2">The sequence shown here is derived from an EMBL/GenBank/DDBJ whole genome shotgun (WGS) entry which is preliminary data.</text>
</comment>
<dbReference type="EMBL" id="JACICY010000003">
    <property type="protein sequence ID" value="MBB3860215.1"/>
    <property type="molecule type" value="Genomic_DNA"/>
</dbReference>
<dbReference type="Proteomes" id="UP000562395">
    <property type="component" value="Unassembled WGS sequence"/>
</dbReference>
<protein>
    <submittedName>
        <fullName evidence="2">Uncharacterized protein</fullName>
    </submittedName>
</protein>
<keyword evidence="1" id="KW-1133">Transmembrane helix</keyword>
<name>A0A7W5ZUI9_9SPHN</name>